<evidence type="ECO:0000313" key="5">
    <source>
        <dbReference type="EMBL" id="TNC19631.1"/>
    </source>
</evidence>
<dbReference type="GO" id="GO:0046983">
    <property type="term" value="F:protein dimerization activity"/>
    <property type="evidence" value="ECO:0007669"/>
    <property type="project" value="InterPro"/>
</dbReference>
<dbReference type="SMART" id="SM00065">
    <property type="entry name" value="GAF"/>
    <property type="match status" value="1"/>
</dbReference>
<protein>
    <submittedName>
        <fullName evidence="5">GAF domain-containing protein</fullName>
    </submittedName>
</protein>
<dbReference type="AlphaFoldDB" id="A0A5C4LQ27"/>
<keyword evidence="3" id="KW-0902">Two-component regulatory system</keyword>
<dbReference type="Gene3D" id="3.30.450.40">
    <property type="match status" value="1"/>
</dbReference>
<accession>A0A5C4LQ27</accession>
<dbReference type="Gene3D" id="1.20.5.1930">
    <property type="match status" value="1"/>
</dbReference>
<keyword evidence="6" id="KW-1185">Reference proteome</keyword>
<keyword evidence="1" id="KW-0808">Transferase</keyword>
<gene>
    <name evidence="5" type="ORF">FG385_32095</name>
</gene>
<feature type="domain" description="GAF" evidence="4">
    <location>
        <begin position="132"/>
        <end position="288"/>
    </location>
</feature>
<organism evidence="5 6">
    <name type="scientific">Amycolatopsis alkalitolerans</name>
    <dbReference type="NCBI Taxonomy" id="2547244"/>
    <lineage>
        <taxon>Bacteria</taxon>
        <taxon>Bacillati</taxon>
        <taxon>Actinomycetota</taxon>
        <taxon>Actinomycetes</taxon>
        <taxon>Pseudonocardiales</taxon>
        <taxon>Pseudonocardiaceae</taxon>
        <taxon>Amycolatopsis</taxon>
    </lineage>
</organism>
<dbReference type="Gene3D" id="3.30.565.10">
    <property type="entry name" value="Histidine kinase-like ATPase, C-terminal domain"/>
    <property type="match status" value="1"/>
</dbReference>
<comment type="caution">
    <text evidence="5">The sequence shown here is derived from an EMBL/GenBank/DDBJ whole genome shotgun (WGS) entry which is preliminary data.</text>
</comment>
<sequence length="486" mass="51210">MVGVAAEPRLPGVLRRTVESACALSGAGYGMLAQILSGDRLGKLTESGGERVYRRAGELPSGPGALVVPVGGYGRLCLIGEFTAAHREAVTVLADAASAAIRNADRYEHALRRERWREASQEVTAALLRGEDGVSTLHTIADEARAVAGASGGAIALPDESDPEALVFEVVASPHREYQSMLGATVPTHGTASGEAYTTGKPVVVSGYGGHVAIQQANSGLELPSTLDDLDSAVAVPLVAGEDRLGVLLVVRFREADPFTEAEVELVRDFAAHAALALEFASAERDRQRLAQFEERDRVGQDLHDLVIQRLFAIGLGLEGLGRATGQPELAERVSGFVRDLDRTIRDVRNAIFSLQEPGHAGGGVRSDLLRMAQDSAGMLGFEPRISFDGPLDAAVTGTVRLDLLATVREALSAVARRASARSASVEVLVDRDGRLLTLTVADDGDGSPDALAPLRRRAAKWRGTLEVGSLDEGGTKLVWTAVLGG</sequence>
<reference evidence="5 6" key="1">
    <citation type="submission" date="2019-06" db="EMBL/GenBank/DDBJ databases">
        <title>Amycolatopsis alkalitolerans sp. nov., isolated from Gastrodia elata Blume.</title>
        <authorList>
            <person name="Narsing Rao M.P."/>
            <person name="Li W.J."/>
        </authorList>
    </citation>
    <scope>NUCLEOTIDE SEQUENCE [LARGE SCALE GENOMIC DNA]</scope>
    <source>
        <strain evidence="5 6">SYSUP0005</strain>
    </source>
</reference>
<dbReference type="GO" id="GO:0016020">
    <property type="term" value="C:membrane"/>
    <property type="evidence" value="ECO:0007669"/>
    <property type="project" value="InterPro"/>
</dbReference>
<dbReference type="PANTHER" id="PTHR24421">
    <property type="entry name" value="NITRATE/NITRITE SENSOR PROTEIN NARX-RELATED"/>
    <property type="match status" value="1"/>
</dbReference>
<dbReference type="InterPro" id="IPR011712">
    <property type="entry name" value="Sig_transdc_His_kin_sub3_dim/P"/>
</dbReference>
<evidence type="ECO:0000256" key="2">
    <source>
        <dbReference type="ARBA" id="ARBA00022777"/>
    </source>
</evidence>
<dbReference type="Pfam" id="PF13185">
    <property type="entry name" value="GAF_2"/>
    <property type="match status" value="1"/>
</dbReference>
<dbReference type="Pfam" id="PF07730">
    <property type="entry name" value="HisKA_3"/>
    <property type="match status" value="1"/>
</dbReference>
<dbReference type="InterPro" id="IPR029016">
    <property type="entry name" value="GAF-like_dom_sf"/>
</dbReference>
<dbReference type="InterPro" id="IPR050482">
    <property type="entry name" value="Sensor_HK_TwoCompSys"/>
</dbReference>
<evidence type="ECO:0000259" key="4">
    <source>
        <dbReference type="SMART" id="SM00065"/>
    </source>
</evidence>
<proteinExistence type="predicted"/>
<evidence type="ECO:0000256" key="1">
    <source>
        <dbReference type="ARBA" id="ARBA00022679"/>
    </source>
</evidence>
<dbReference type="Proteomes" id="UP000305546">
    <property type="component" value="Unassembled WGS sequence"/>
</dbReference>
<dbReference type="InterPro" id="IPR003018">
    <property type="entry name" value="GAF"/>
</dbReference>
<dbReference type="EMBL" id="VDFW01000049">
    <property type="protein sequence ID" value="TNC19631.1"/>
    <property type="molecule type" value="Genomic_DNA"/>
</dbReference>
<keyword evidence="2" id="KW-0418">Kinase</keyword>
<dbReference type="InterPro" id="IPR036890">
    <property type="entry name" value="HATPase_C_sf"/>
</dbReference>
<dbReference type="OrthoDB" id="5241249at2"/>
<dbReference type="SUPFAM" id="SSF55874">
    <property type="entry name" value="ATPase domain of HSP90 chaperone/DNA topoisomerase II/histidine kinase"/>
    <property type="match status" value="1"/>
</dbReference>
<dbReference type="PANTHER" id="PTHR24421:SF56">
    <property type="entry name" value="OXYGEN SENSOR HISTIDINE KINASE RESPONSE REGULATOR DOST"/>
    <property type="match status" value="1"/>
</dbReference>
<evidence type="ECO:0000256" key="3">
    <source>
        <dbReference type="ARBA" id="ARBA00023012"/>
    </source>
</evidence>
<dbReference type="GO" id="GO:0000155">
    <property type="term" value="F:phosphorelay sensor kinase activity"/>
    <property type="evidence" value="ECO:0007669"/>
    <property type="project" value="InterPro"/>
</dbReference>
<evidence type="ECO:0000313" key="6">
    <source>
        <dbReference type="Proteomes" id="UP000305546"/>
    </source>
</evidence>
<dbReference type="SUPFAM" id="SSF55781">
    <property type="entry name" value="GAF domain-like"/>
    <property type="match status" value="1"/>
</dbReference>
<name>A0A5C4LQ27_9PSEU</name>